<dbReference type="Proteomes" id="UP000779574">
    <property type="component" value="Unassembled WGS sequence"/>
</dbReference>
<name>A0A9P8ET90_AURME</name>
<proteinExistence type="predicted"/>
<feature type="non-terminal residue" evidence="2">
    <location>
        <position position="188"/>
    </location>
</feature>
<gene>
    <name evidence="2" type="ORF">KCU76_g2899</name>
</gene>
<dbReference type="EMBL" id="JAHFXF010000073">
    <property type="protein sequence ID" value="KAG9697572.1"/>
    <property type="molecule type" value="Genomic_DNA"/>
</dbReference>
<dbReference type="AlphaFoldDB" id="A0A9P8ET90"/>
<comment type="caution">
    <text evidence="2">The sequence shown here is derived from an EMBL/GenBank/DDBJ whole genome shotgun (WGS) entry which is preliminary data.</text>
</comment>
<accession>A0A9P8ET90</accession>
<evidence type="ECO:0000256" key="1">
    <source>
        <dbReference type="SAM" id="MobiDB-lite"/>
    </source>
</evidence>
<evidence type="ECO:0000313" key="3">
    <source>
        <dbReference type="Proteomes" id="UP000779574"/>
    </source>
</evidence>
<reference evidence="2" key="2">
    <citation type="submission" date="2021-08" db="EMBL/GenBank/DDBJ databases">
        <authorList>
            <person name="Gostincar C."/>
            <person name="Sun X."/>
            <person name="Song Z."/>
            <person name="Gunde-Cimerman N."/>
        </authorList>
    </citation>
    <scope>NUCLEOTIDE SEQUENCE</scope>
    <source>
        <strain evidence="2">EXF-9911</strain>
    </source>
</reference>
<reference evidence="2" key="1">
    <citation type="journal article" date="2021" name="J Fungi (Basel)">
        <title>Virulence traits and population genomics of the black yeast Aureobasidium melanogenum.</title>
        <authorList>
            <person name="Cernosa A."/>
            <person name="Sun X."/>
            <person name="Gostincar C."/>
            <person name="Fang C."/>
            <person name="Gunde-Cimerman N."/>
            <person name="Song Z."/>
        </authorList>
    </citation>
    <scope>NUCLEOTIDE SEQUENCE</scope>
    <source>
        <strain evidence="2">EXF-9911</strain>
    </source>
</reference>
<protein>
    <submittedName>
        <fullName evidence="2">Uncharacterized protein</fullName>
    </submittedName>
</protein>
<organism evidence="2 3">
    <name type="scientific">Aureobasidium melanogenum</name>
    <name type="common">Aureobasidium pullulans var. melanogenum</name>
    <dbReference type="NCBI Taxonomy" id="46634"/>
    <lineage>
        <taxon>Eukaryota</taxon>
        <taxon>Fungi</taxon>
        <taxon>Dikarya</taxon>
        <taxon>Ascomycota</taxon>
        <taxon>Pezizomycotina</taxon>
        <taxon>Dothideomycetes</taxon>
        <taxon>Dothideomycetidae</taxon>
        <taxon>Dothideales</taxon>
        <taxon>Saccotheciaceae</taxon>
        <taxon>Aureobasidium</taxon>
    </lineage>
</organism>
<feature type="compositionally biased region" description="Polar residues" evidence="1">
    <location>
        <begin position="94"/>
        <end position="110"/>
    </location>
</feature>
<feature type="region of interest" description="Disordered" evidence="1">
    <location>
        <begin position="90"/>
        <end position="111"/>
    </location>
</feature>
<evidence type="ECO:0000313" key="2">
    <source>
        <dbReference type="EMBL" id="KAG9697572.1"/>
    </source>
</evidence>
<sequence>MPLFISHSPERPIDKQSLVQDNIGVTSFPRPLSKQPVFRAYSRGSAPPSLSQFDKNTADEQADSNAKKAVVLDQTKSAVRTQIGPHIEDDIPISITQDPPKTPTSRVPSRTSKKILSPYFARTRSQPTQQTMLELPRCESNLSQRSQTFREHTIRVPIETRWSNTRFKFTPVTFVSTVPAPVIKSIKK</sequence>
<feature type="region of interest" description="Disordered" evidence="1">
    <location>
        <begin position="42"/>
        <end position="65"/>
    </location>
</feature>